<dbReference type="EMBL" id="JBHFGJ010000005">
    <property type="protein sequence ID" value="MFB2653449.1"/>
    <property type="molecule type" value="Genomic_DNA"/>
</dbReference>
<accession>A0ABV4VWB5</accession>
<dbReference type="Gene3D" id="2.130.10.10">
    <property type="entry name" value="YVTN repeat-like/Quinoprotein amine dehydrogenase"/>
    <property type="match status" value="1"/>
</dbReference>
<name>A0ABV4VWB5_9GAMM</name>
<proteinExistence type="predicted"/>
<reference evidence="1 2" key="1">
    <citation type="submission" date="2024-09" db="EMBL/GenBank/DDBJ databases">
        <authorList>
            <person name="Zhang Y."/>
        </authorList>
    </citation>
    <scope>NUCLEOTIDE SEQUENCE [LARGE SCALE GENOMIC DNA]</scope>
    <source>
        <strain evidence="1 2">SH314</strain>
    </source>
</reference>
<dbReference type="SUPFAM" id="SSF110296">
    <property type="entry name" value="Oligoxyloglucan reducing end-specific cellobiohydrolase"/>
    <property type="match status" value="1"/>
</dbReference>
<protein>
    <submittedName>
        <fullName evidence="1">Uncharacterized protein</fullName>
    </submittedName>
</protein>
<evidence type="ECO:0000313" key="1">
    <source>
        <dbReference type="EMBL" id="MFB2653449.1"/>
    </source>
</evidence>
<keyword evidence="2" id="KW-1185">Reference proteome</keyword>
<dbReference type="RefSeq" id="WP_374919325.1">
    <property type="nucleotide sequence ID" value="NZ_JBHFGJ010000005.1"/>
</dbReference>
<sequence length="510" mass="55077">MIFRTTLKAGQTNVFNKTGRHFYLLTAADEVEVRFRDGVNHSVDFTSPLREGMSADFATGISEITLTTETAQYIEFWLGETKLDYSKLAAGGASATVGSGRAVCELGHSLAIPADFRRKSINIQALTDVTIGGLGVDAGTGYAMKAGEVLKLNTRGDIYSYLAPARVDQVQSNVSFVPVLAPADSNDANGYQHVDILKSFFYDPKTGNLVAGYGRMVYSQDGGNTWIDSNTDLGLSVDPSNYFEELGQTTNGLFIFKRYYSRVGVSRDGGKSFNYYCGVQGAINAETGLTILSPDAGFCYTGWISEDEKNIILCDNGVLWETFDAGVTWYKTLTKTNSYFDAITKSGGVIYAVQDGELYTVVNRVVTKKGGGYSSGDCSIAAIGSKVYWYAEGNKKLYYTPDGGDTITQVTLNQTHKAGYIKQIGESLIIGGLDKLGFIKKFGGEVLWVNPSAASGKTLRGDRIVVTADSIIVKQTSGNEDLNPAAAVYPVSFIDGARAPVPLQWLAELN</sequence>
<dbReference type="InterPro" id="IPR015943">
    <property type="entry name" value="WD40/YVTN_repeat-like_dom_sf"/>
</dbReference>
<comment type="caution">
    <text evidence="1">The sequence shown here is derived from an EMBL/GenBank/DDBJ whole genome shotgun (WGS) entry which is preliminary data.</text>
</comment>
<evidence type="ECO:0000313" key="2">
    <source>
        <dbReference type="Proteomes" id="UP001576726"/>
    </source>
</evidence>
<dbReference type="Proteomes" id="UP001576726">
    <property type="component" value="Unassembled WGS sequence"/>
</dbReference>
<organism evidence="1 2">
    <name type="scientific">Shewanella seohaensis</name>
    <dbReference type="NCBI Taxonomy" id="755175"/>
    <lineage>
        <taxon>Bacteria</taxon>
        <taxon>Pseudomonadati</taxon>
        <taxon>Pseudomonadota</taxon>
        <taxon>Gammaproteobacteria</taxon>
        <taxon>Alteromonadales</taxon>
        <taxon>Shewanellaceae</taxon>
        <taxon>Shewanella</taxon>
    </lineage>
</organism>
<gene>
    <name evidence="1" type="ORF">ACE02L_11965</name>
</gene>